<keyword evidence="2" id="KW-0964">Secreted</keyword>
<keyword evidence="5" id="KW-0378">Hydrolase</keyword>
<gene>
    <name evidence="13" type="ORF">EVOR1521_LOCUS15076</name>
</gene>
<dbReference type="SUPFAM" id="SSF53474">
    <property type="entry name" value="alpha/beta-Hydrolases"/>
    <property type="match status" value="1"/>
</dbReference>
<evidence type="ECO:0000256" key="3">
    <source>
        <dbReference type="ARBA" id="ARBA00022651"/>
    </source>
</evidence>
<dbReference type="PANTHER" id="PTHR38050">
    <property type="match status" value="1"/>
</dbReference>
<dbReference type="InterPro" id="IPR001212">
    <property type="entry name" value="Somatomedin_B_dom"/>
</dbReference>
<feature type="domain" description="Phospholipase/carboxylesterase/thioesterase" evidence="12">
    <location>
        <begin position="242"/>
        <end position="395"/>
    </location>
</feature>
<keyword evidence="7" id="KW-0119">Carbohydrate metabolism</keyword>
<dbReference type="Pfam" id="PF02230">
    <property type="entry name" value="Abhydrolase_2"/>
    <property type="match status" value="1"/>
</dbReference>
<evidence type="ECO:0000313" key="13">
    <source>
        <dbReference type="EMBL" id="CAJ1389467.1"/>
    </source>
</evidence>
<evidence type="ECO:0000256" key="2">
    <source>
        <dbReference type="ARBA" id="ARBA00022525"/>
    </source>
</evidence>
<dbReference type="Gene3D" id="4.10.410.20">
    <property type="match status" value="1"/>
</dbReference>
<organism evidence="13 14">
    <name type="scientific">Effrenium voratum</name>
    <dbReference type="NCBI Taxonomy" id="2562239"/>
    <lineage>
        <taxon>Eukaryota</taxon>
        <taxon>Sar</taxon>
        <taxon>Alveolata</taxon>
        <taxon>Dinophyceae</taxon>
        <taxon>Suessiales</taxon>
        <taxon>Symbiodiniaceae</taxon>
        <taxon>Effrenium</taxon>
    </lineage>
</organism>
<dbReference type="InterPro" id="IPR003140">
    <property type="entry name" value="PLipase/COase/thioEstase"/>
</dbReference>
<dbReference type="AlphaFoldDB" id="A0AA36N4S1"/>
<evidence type="ECO:0000256" key="6">
    <source>
        <dbReference type="ARBA" id="ARBA00023157"/>
    </source>
</evidence>
<keyword evidence="8" id="KW-0624">Polysaccharide degradation</keyword>
<dbReference type="Gene3D" id="3.40.50.1820">
    <property type="entry name" value="alpha/beta hydrolase"/>
    <property type="match status" value="1"/>
</dbReference>
<evidence type="ECO:0008006" key="15">
    <source>
        <dbReference type="Google" id="ProtNLM"/>
    </source>
</evidence>
<dbReference type="Proteomes" id="UP001178507">
    <property type="component" value="Unassembled WGS sequence"/>
</dbReference>
<protein>
    <recommendedName>
        <fullName evidence="15">Feruloyl esterase</fullName>
    </recommendedName>
</protein>
<evidence type="ECO:0000259" key="11">
    <source>
        <dbReference type="Pfam" id="PF01033"/>
    </source>
</evidence>
<evidence type="ECO:0000313" key="14">
    <source>
        <dbReference type="Proteomes" id="UP001178507"/>
    </source>
</evidence>
<feature type="chain" id="PRO_5041462790" description="Feruloyl esterase" evidence="10">
    <location>
        <begin position="17"/>
        <end position="591"/>
    </location>
</feature>
<dbReference type="InterPro" id="IPR029058">
    <property type="entry name" value="AB_hydrolase_fold"/>
</dbReference>
<dbReference type="PANTHER" id="PTHR38050:SF2">
    <property type="entry name" value="FERULOYL ESTERASE C-RELATED"/>
    <property type="match status" value="1"/>
</dbReference>
<evidence type="ECO:0000256" key="9">
    <source>
        <dbReference type="SAM" id="MobiDB-lite"/>
    </source>
</evidence>
<reference evidence="13" key="1">
    <citation type="submission" date="2023-08" db="EMBL/GenBank/DDBJ databases">
        <authorList>
            <person name="Chen Y."/>
            <person name="Shah S."/>
            <person name="Dougan E. K."/>
            <person name="Thang M."/>
            <person name="Chan C."/>
        </authorList>
    </citation>
    <scope>NUCLEOTIDE SEQUENCE</scope>
</reference>
<feature type="domain" description="SMB" evidence="11">
    <location>
        <begin position="19"/>
        <end position="50"/>
    </location>
</feature>
<accession>A0AA36N4S1</accession>
<dbReference type="Pfam" id="PF01033">
    <property type="entry name" value="Somatomedin_B"/>
    <property type="match status" value="1"/>
</dbReference>
<feature type="signal peptide" evidence="10">
    <location>
        <begin position="1"/>
        <end position="16"/>
    </location>
</feature>
<comment type="subcellular location">
    <subcellularLocation>
        <location evidence="1">Secreted</location>
    </subcellularLocation>
</comment>
<proteinExistence type="predicted"/>
<feature type="region of interest" description="Disordered" evidence="9">
    <location>
        <begin position="73"/>
        <end position="130"/>
    </location>
</feature>
<evidence type="ECO:0000256" key="7">
    <source>
        <dbReference type="ARBA" id="ARBA00023277"/>
    </source>
</evidence>
<evidence type="ECO:0000256" key="4">
    <source>
        <dbReference type="ARBA" id="ARBA00022729"/>
    </source>
</evidence>
<evidence type="ECO:0000259" key="12">
    <source>
        <dbReference type="Pfam" id="PF02230"/>
    </source>
</evidence>
<feature type="compositionally biased region" description="Pro residues" evidence="9">
    <location>
        <begin position="74"/>
        <end position="125"/>
    </location>
</feature>
<keyword evidence="3" id="KW-0858">Xylan degradation</keyword>
<sequence length="591" mass="63772">MLRWLLVLWTVTCVGGTGSCVGRCNELQPGAPCQCITWCVEFENCCSDYYICTGAPPEPVTPAPAPAPVVTVPPLWPAEPPQPSPPPPPPPPPPPSPPPPRPSPPPSPPSWPSPSPPPPSPPPVPTTLTTTTLSSTTVTFTGTTTWSSTSTISSTTWTSVTTISSTTVTSVTQTQTSTSITRTTSITTITQTSTTVSTHGLEVLIGSSKVPALPSCPDIGEEVYMQIGNAQRSAKLFLPKGQTQAPLWLLLHGTNNQVDEFLDYTGLPAFCKQHGIAYLAPQALPNQQKYGQTQFNVGLHSQPMAEEEQQGVHDVQYIREILQQIVALPCIDPQRIHCTGYSNGARFCMRLASEMSEVIASVAPVSGLRYPTPNHARRPIPILAFHGDADPVNPWSGNGAYYWHSSVPDAMQQWAIFNECGAMFAAPTFVEFAGGYSVAKYESCSDDASVELVRLHGAGHQWPDAVWSKANVGPVGRVDANALILNFFSKHRLPEKPKMQSLASTWATLAYAPFSSPLQLGPAVLALTFMLLLLWRKSRSSYSLIGQPLHDGIHDDDDADEDGVIESQSDRNAWQLQLEAPQTCRGVRSLA</sequence>
<dbReference type="GO" id="GO:0045493">
    <property type="term" value="P:xylan catabolic process"/>
    <property type="evidence" value="ECO:0007669"/>
    <property type="project" value="UniProtKB-KW"/>
</dbReference>
<dbReference type="SUPFAM" id="SSF90188">
    <property type="entry name" value="Somatomedin B domain"/>
    <property type="match status" value="1"/>
</dbReference>
<dbReference type="GO" id="GO:0005576">
    <property type="term" value="C:extracellular region"/>
    <property type="evidence" value="ECO:0007669"/>
    <property type="project" value="UniProtKB-SubCell"/>
</dbReference>
<dbReference type="InterPro" id="IPR036024">
    <property type="entry name" value="Somatomedin_B-like_dom_sf"/>
</dbReference>
<dbReference type="PROSITE" id="PS51257">
    <property type="entry name" value="PROKAR_LIPOPROTEIN"/>
    <property type="match status" value="1"/>
</dbReference>
<evidence type="ECO:0000256" key="5">
    <source>
        <dbReference type="ARBA" id="ARBA00022801"/>
    </source>
</evidence>
<name>A0AA36N4S1_9DINO</name>
<keyword evidence="6" id="KW-1015">Disulfide bond</keyword>
<dbReference type="InterPro" id="IPR043595">
    <property type="entry name" value="FaeB/C/D"/>
</dbReference>
<evidence type="ECO:0000256" key="8">
    <source>
        <dbReference type="ARBA" id="ARBA00023326"/>
    </source>
</evidence>
<dbReference type="GO" id="GO:0030600">
    <property type="term" value="F:feruloyl esterase activity"/>
    <property type="evidence" value="ECO:0007669"/>
    <property type="project" value="InterPro"/>
</dbReference>
<evidence type="ECO:0000256" key="1">
    <source>
        <dbReference type="ARBA" id="ARBA00004613"/>
    </source>
</evidence>
<keyword evidence="4 10" id="KW-0732">Signal</keyword>
<evidence type="ECO:0000256" key="10">
    <source>
        <dbReference type="SAM" id="SignalP"/>
    </source>
</evidence>
<dbReference type="PRINTS" id="PR01217">
    <property type="entry name" value="PRICHEXTENSN"/>
</dbReference>
<keyword evidence="14" id="KW-1185">Reference proteome</keyword>
<dbReference type="EMBL" id="CAUJNA010001879">
    <property type="protein sequence ID" value="CAJ1389467.1"/>
    <property type="molecule type" value="Genomic_DNA"/>
</dbReference>
<comment type="caution">
    <text evidence="13">The sequence shown here is derived from an EMBL/GenBank/DDBJ whole genome shotgun (WGS) entry which is preliminary data.</text>
</comment>